<dbReference type="EMBL" id="GU443959">
    <property type="protein sequence ID" value="ADD09569.1"/>
    <property type="molecule type" value="Genomic_DNA"/>
</dbReference>
<sequence length="72" mass="8308">MTILKCLEYPCIQICSIDDTKVDIDWICTRSDLLLQPETNEHRTKTGQQKHRTKTGQPNTPYKDGKSKQANM</sequence>
<dbReference type="AlphaFoldDB" id="D3YBB8"/>
<keyword evidence="2" id="KW-0378">Hydrolase</keyword>
<keyword evidence="2" id="KW-0645">Protease</keyword>
<organism evidence="2">
    <name type="scientific">Trifolium repens</name>
    <name type="common">Creeping white clover</name>
    <dbReference type="NCBI Taxonomy" id="3899"/>
    <lineage>
        <taxon>Eukaryota</taxon>
        <taxon>Viridiplantae</taxon>
        <taxon>Streptophyta</taxon>
        <taxon>Embryophyta</taxon>
        <taxon>Tracheophyta</taxon>
        <taxon>Spermatophyta</taxon>
        <taxon>Magnoliopsida</taxon>
        <taxon>eudicotyledons</taxon>
        <taxon>Gunneridae</taxon>
        <taxon>Pentapetalae</taxon>
        <taxon>rosids</taxon>
        <taxon>fabids</taxon>
        <taxon>Fabales</taxon>
        <taxon>Fabaceae</taxon>
        <taxon>Papilionoideae</taxon>
        <taxon>50 kb inversion clade</taxon>
        <taxon>NPAAA clade</taxon>
        <taxon>Hologalegina</taxon>
        <taxon>IRL clade</taxon>
        <taxon>Trifolieae</taxon>
        <taxon>Trifolium</taxon>
    </lineage>
</organism>
<proteinExistence type="predicted"/>
<evidence type="ECO:0000256" key="1">
    <source>
        <dbReference type="SAM" id="MobiDB-lite"/>
    </source>
</evidence>
<feature type="compositionally biased region" description="Basic and acidic residues" evidence="1">
    <location>
        <begin position="63"/>
        <end position="72"/>
    </location>
</feature>
<reference evidence="2" key="1">
    <citation type="journal article" date="2010" name="BMC Plant Biol.">
        <title>Comparison of homoeolocus organisation in paired BAC clones from white clover (Trifolium repens L.) and microcolinearity with model legume species.</title>
        <authorList>
            <person name="Hand M.L."/>
            <person name="Cogan N.O."/>
            <person name="Sawbridge T.I."/>
            <person name="Spangenberg G.C."/>
            <person name="Forster J.W."/>
        </authorList>
    </citation>
    <scope>NUCLEOTIDE SEQUENCE</scope>
</reference>
<feature type="region of interest" description="Disordered" evidence="1">
    <location>
        <begin position="38"/>
        <end position="72"/>
    </location>
</feature>
<dbReference type="GO" id="GO:0008233">
    <property type="term" value="F:peptidase activity"/>
    <property type="evidence" value="ECO:0007669"/>
    <property type="project" value="UniProtKB-KW"/>
</dbReference>
<protein>
    <submittedName>
        <fullName evidence="2">Cysteine protease</fullName>
    </submittedName>
</protein>
<dbReference type="GO" id="GO:0006508">
    <property type="term" value="P:proteolysis"/>
    <property type="evidence" value="ECO:0007669"/>
    <property type="project" value="UniProtKB-KW"/>
</dbReference>
<name>D3YBB8_TRIRP</name>
<evidence type="ECO:0000313" key="2">
    <source>
        <dbReference type="EMBL" id="ADD09569.1"/>
    </source>
</evidence>
<accession>D3YBB8</accession>